<dbReference type="RefSeq" id="WP_269445528.1">
    <property type="nucleotide sequence ID" value="NZ_CP097463.1"/>
</dbReference>
<dbReference type="InterPro" id="IPR053191">
    <property type="entry name" value="DcsG_Biosynth_Enzyme"/>
</dbReference>
<dbReference type="Proteomes" id="UP001164693">
    <property type="component" value="Chromosome"/>
</dbReference>
<sequence length="285" mass="31092">MGQAVTLICSASGLEQDPDLTLAAKAFAEAGYQCEAVRWDDPAVDWEQYTANIVRSCWDYSWRRQEFLAWAASVPRLQNPPAALRWSSDKRYLNDLAGRGCDVIPTVWNPDHAGELPVADEWVVKPAISAGSRNTARWATRDEVLEHVRGLRAAGATAMVQPYVASVDYQGETALLFIGGRFSHAVRKGPLLLPDEGVRQDRNSRGDLRVVNATTEQLALARTVLTAATAQLALTAPLLYARVDVVAGDRGPLLLELELVEPSLFLPQDPAAPQRLVGAVAQLRS</sequence>
<organism evidence="1 2">
    <name type="scientific">Jatrophihabitans cynanchi</name>
    <dbReference type="NCBI Taxonomy" id="2944128"/>
    <lineage>
        <taxon>Bacteria</taxon>
        <taxon>Bacillati</taxon>
        <taxon>Actinomycetota</taxon>
        <taxon>Actinomycetes</taxon>
        <taxon>Jatrophihabitantales</taxon>
        <taxon>Jatrophihabitantaceae</taxon>
        <taxon>Jatrophihabitans</taxon>
    </lineage>
</organism>
<reference evidence="1" key="1">
    <citation type="submission" date="2022-05" db="EMBL/GenBank/DDBJ databases">
        <title>Jatrophihabitans sp. SB3-54 whole genome sequence.</title>
        <authorList>
            <person name="Suh M.K."/>
            <person name="Eom M.K."/>
            <person name="Kim J.S."/>
            <person name="Kim H.S."/>
            <person name="Do H.E."/>
            <person name="Shin Y.K."/>
            <person name="Lee J.-S."/>
        </authorList>
    </citation>
    <scope>NUCLEOTIDE SEQUENCE</scope>
    <source>
        <strain evidence="1">SB3-54</strain>
    </source>
</reference>
<evidence type="ECO:0008006" key="3">
    <source>
        <dbReference type="Google" id="ProtNLM"/>
    </source>
</evidence>
<name>A0ABY7K2B1_9ACTN</name>
<proteinExistence type="predicted"/>
<accession>A0ABY7K2B1</accession>
<evidence type="ECO:0000313" key="1">
    <source>
        <dbReference type="EMBL" id="WAX58988.1"/>
    </source>
</evidence>
<keyword evidence="2" id="KW-1185">Reference proteome</keyword>
<dbReference type="EMBL" id="CP097463">
    <property type="protein sequence ID" value="WAX58988.1"/>
    <property type="molecule type" value="Genomic_DNA"/>
</dbReference>
<gene>
    <name evidence="1" type="ORF">M6B22_09575</name>
</gene>
<dbReference type="PANTHER" id="PTHR39217">
    <property type="match status" value="1"/>
</dbReference>
<dbReference type="PANTHER" id="PTHR39217:SF1">
    <property type="entry name" value="GLUTATHIONE SYNTHETASE"/>
    <property type="match status" value="1"/>
</dbReference>
<dbReference type="SUPFAM" id="SSF56059">
    <property type="entry name" value="Glutathione synthetase ATP-binding domain-like"/>
    <property type="match status" value="1"/>
</dbReference>
<protein>
    <recommendedName>
        <fullName evidence="3">ATP-grasp domain-containing protein</fullName>
    </recommendedName>
</protein>
<evidence type="ECO:0000313" key="2">
    <source>
        <dbReference type="Proteomes" id="UP001164693"/>
    </source>
</evidence>